<comment type="caution">
    <text evidence="1">The sequence shown here is derived from an EMBL/GenBank/DDBJ whole genome shotgun (WGS) entry which is preliminary data.</text>
</comment>
<accession>A0A0F9AZP0</accession>
<evidence type="ECO:0000313" key="1">
    <source>
        <dbReference type="EMBL" id="KKL15099.1"/>
    </source>
</evidence>
<gene>
    <name evidence="1" type="ORF">LCGC14_2509020</name>
</gene>
<dbReference type="AlphaFoldDB" id="A0A0F9AZP0"/>
<dbReference type="EMBL" id="LAZR01040196">
    <property type="protein sequence ID" value="KKL15099.1"/>
    <property type="molecule type" value="Genomic_DNA"/>
</dbReference>
<reference evidence="1" key="1">
    <citation type="journal article" date="2015" name="Nature">
        <title>Complex archaea that bridge the gap between prokaryotes and eukaryotes.</title>
        <authorList>
            <person name="Spang A."/>
            <person name="Saw J.H."/>
            <person name="Jorgensen S.L."/>
            <person name="Zaremba-Niedzwiedzka K."/>
            <person name="Martijn J."/>
            <person name="Lind A.E."/>
            <person name="van Eijk R."/>
            <person name="Schleper C."/>
            <person name="Guy L."/>
            <person name="Ettema T.J."/>
        </authorList>
    </citation>
    <scope>NUCLEOTIDE SEQUENCE</scope>
</reference>
<sequence>MSTHIIHRVEGDLAPPVNFELVGQDITGWTIQLQGTYRGTFQPIDIAHTVDIAADGKGHFDWGASDLIKGVADWEMFFTPAGGSPKPFTIPAENSLLLQVRGKKEPGPGVLSGGGDQITINQDGRILKIFGGGGGGVGVTIF</sequence>
<proteinExistence type="predicted"/>
<organism evidence="1">
    <name type="scientific">marine sediment metagenome</name>
    <dbReference type="NCBI Taxonomy" id="412755"/>
    <lineage>
        <taxon>unclassified sequences</taxon>
        <taxon>metagenomes</taxon>
        <taxon>ecological metagenomes</taxon>
    </lineage>
</organism>
<protein>
    <submittedName>
        <fullName evidence="1">Uncharacterized protein</fullName>
    </submittedName>
</protein>
<name>A0A0F9AZP0_9ZZZZ</name>
<feature type="non-terminal residue" evidence="1">
    <location>
        <position position="142"/>
    </location>
</feature>